<gene>
    <name evidence="3" type="ORF">CJD35_22135</name>
</gene>
<evidence type="ECO:0000313" key="4">
    <source>
        <dbReference type="Proteomes" id="UP000217141"/>
    </source>
</evidence>
<dbReference type="KEGG" id="shyd:CJD35_22135"/>
<dbReference type="Gene3D" id="3.40.50.150">
    <property type="entry name" value="Vaccinia Virus protein VP39"/>
    <property type="match status" value="1"/>
</dbReference>
<evidence type="ECO:0000313" key="3">
    <source>
        <dbReference type="EMBL" id="ASY47165.1"/>
    </source>
</evidence>
<dbReference type="SUPFAM" id="SSF53335">
    <property type="entry name" value="S-adenosyl-L-methionine-dependent methyltransferases"/>
    <property type="match status" value="1"/>
</dbReference>
<feature type="region of interest" description="Disordered" evidence="1">
    <location>
        <begin position="299"/>
        <end position="326"/>
    </location>
</feature>
<sequence>MASAAQNPTRHPLPRGMPMHDTAYQIGGLIMDIYLPLSPAKILEIGAQNVNGSLRDHAPRNAEYVGLDFEAGDGVDIVVTGTGDWNVPDAHFDLVMASSVFEHDKAFWQTFVAMCRKAKPGGHIYVSAPSNGTVHRYPKDYWRFYPDSGMALEQWARSEGFDLTLVESFVAEREAEVWNDFCAVFRLGPSDADLNRDFVHDKVRSTNVLTWRSSRIINPKDDTEDMRLLGQAREETRKWVAHSEFLNATLSERETMWETERANLKAEEAQLRTAHSAEIEQRSNQIRELEQQIEQHRSSLADAAATAQELDVSRRRGKSWRQNWSG</sequence>
<accession>A0A249N107</accession>
<dbReference type="CDD" id="cd02440">
    <property type="entry name" value="AdoMet_MTases"/>
    <property type="match status" value="1"/>
</dbReference>
<proteinExistence type="predicted"/>
<evidence type="ECO:0000256" key="1">
    <source>
        <dbReference type="SAM" id="MobiDB-lite"/>
    </source>
</evidence>
<dbReference type="AlphaFoldDB" id="A0A249N107"/>
<organism evidence="3 4">
    <name type="scientific">Sphingobium xenophagum</name>
    <dbReference type="NCBI Taxonomy" id="121428"/>
    <lineage>
        <taxon>Bacteria</taxon>
        <taxon>Pseudomonadati</taxon>
        <taxon>Pseudomonadota</taxon>
        <taxon>Alphaproteobacteria</taxon>
        <taxon>Sphingomonadales</taxon>
        <taxon>Sphingomonadaceae</taxon>
        <taxon>Sphingobium</taxon>
    </lineage>
</organism>
<reference evidence="3 4" key="1">
    <citation type="submission" date="2017-08" db="EMBL/GenBank/DDBJ databases">
        <title>Whole Genome Sequence of Sphingobium hydrophobicum C1: Insights into Adaption to the Electronic-waste Contaminated Sediment.</title>
        <authorList>
            <person name="Song D."/>
            <person name="Chen X."/>
            <person name="Xu M."/>
        </authorList>
    </citation>
    <scope>NUCLEOTIDE SEQUENCE [LARGE SCALE GENOMIC DNA]</scope>
    <source>
        <strain evidence="3 4">C1</strain>
        <plasmid evidence="3 4">p5</plasmid>
    </source>
</reference>
<dbReference type="Pfam" id="PF08241">
    <property type="entry name" value="Methyltransf_11"/>
    <property type="match status" value="1"/>
</dbReference>
<dbReference type="EMBL" id="CP022751">
    <property type="protein sequence ID" value="ASY47165.1"/>
    <property type="molecule type" value="Genomic_DNA"/>
</dbReference>
<keyword evidence="3" id="KW-0614">Plasmid</keyword>
<dbReference type="InterPro" id="IPR029063">
    <property type="entry name" value="SAM-dependent_MTases_sf"/>
</dbReference>
<geneLocation type="plasmid" evidence="3 4">
    <name>p5</name>
</geneLocation>
<feature type="domain" description="Methyltransferase type 11" evidence="2">
    <location>
        <begin position="73"/>
        <end position="126"/>
    </location>
</feature>
<dbReference type="InterPro" id="IPR013216">
    <property type="entry name" value="Methyltransf_11"/>
</dbReference>
<dbReference type="Proteomes" id="UP000217141">
    <property type="component" value="Plasmid p5"/>
</dbReference>
<protein>
    <recommendedName>
        <fullName evidence="2">Methyltransferase type 11 domain-containing protein</fullName>
    </recommendedName>
</protein>
<evidence type="ECO:0000259" key="2">
    <source>
        <dbReference type="Pfam" id="PF08241"/>
    </source>
</evidence>
<name>A0A249N107_SPHXE</name>